<keyword evidence="2" id="KW-0560">Oxidoreductase</keyword>
<dbReference type="GO" id="GO:0016491">
    <property type="term" value="F:oxidoreductase activity"/>
    <property type="evidence" value="ECO:0007669"/>
    <property type="project" value="UniProtKB-KW"/>
</dbReference>
<evidence type="ECO:0000313" key="3">
    <source>
        <dbReference type="EMBL" id="RIT39785.1"/>
    </source>
</evidence>
<evidence type="ECO:0000256" key="1">
    <source>
        <dbReference type="ARBA" id="ARBA00006484"/>
    </source>
</evidence>
<proteinExistence type="inferred from homology"/>
<name>A0ABD7HPD9_9MYCO</name>
<accession>A0ABD7HPD9</accession>
<dbReference type="AlphaFoldDB" id="A0ABD7HPD9"/>
<dbReference type="SUPFAM" id="SSF51735">
    <property type="entry name" value="NAD(P)-binding Rossmann-fold domains"/>
    <property type="match status" value="1"/>
</dbReference>
<comment type="similarity">
    <text evidence="1">Belongs to the short-chain dehydrogenases/reductases (SDR) family.</text>
</comment>
<dbReference type="EMBL" id="QXBN01000007">
    <property type="protein sequence ID" value="RIT39785.1"/>
    <property type="molecule type" value="Genomic_DNA"/>
</dbReference>
<protein>
    <submittedName>
        <fullName evidence="3">Uncharacterized protein</fullName>
    </submittedName>
</protein>
<reference evidence="3 4" key="1">
    <citation type="submission" date="2018-08" db="EMBL/GenBank/DDBJ databases">
        <title>Linezolid Resistance in Mycobacterium abscessus: MIC Distribution and Comprehensive Investigation of Resistance Mechanisms.</title>
        <authorList>
            <person name="Ye M."/>
            <person name="Xu L."/>
            <person name="Zou Y."/>
            <person name="Li B."/>
            <person name="Guo Q."/>
            <person name="Zhang Y."/>
            <person name="Zhan M."/>
            <person name="Xu B."/>
            <person name="Yu F."/>
            <person name="Zhang Z."/>
            <person name="Chu H."/>
        </authorList>
    </citation>
    <scope>NUCLEOTIDE SEQUENCE [LARGE SCALE GENOMIC DNA]</scope>
    <source>
        <strain evidence="3 4">G143</strain>
    </source>
</reference>
<sequence>MRTFDQFADYERTCAAAWGYPLPKYDRINLLINNAGVMFTPKQTTADGPELHFGTGHLGDFALNGLLLDHLPPVDAS</sequence>
<dbReference type="PANTHER" id="PTHR24320:SF148">
    <property type="entry name" value="NAD(P)-BINDING ROSSMANN-FOLD SUPERFAMILY PROTEIN"/>
    <property type="match status" value="1"/>
</dbReference>
<comment type="caution">
    <text evidence="3">The sequence shown here is derived from an EMBL/GenBank/DDBJ whole genome shotgun (WGS) entry which is preliminary data.</text>
</comment>
<organism evidence="3 4">
    <name type="scientific">Mycobacteroides abscessus</name>
    <dbReference type="NCBI Taxonomy" id="36809"/>
    <lineage>
        <taxon>Bacteria</taxon>
        <taxon>Bacillati</taxon>
        <taxon>Actinomycetota</taxon>
        <taxon>Actinomycetes</taxon>
        <taxon>Mycobacteriales</taxon>
        <taxon>Mycobacteriaceae</taxon>
        <taxon>Mycobacteroides</taxon>
    </lineage>
</organism>
<evidence type="ECO:0000313" key="4">
    <source>
        <dbReference type="Proteomes" id="UP000284557"/>
    </source>
</evidence>
<dbReference type="Gene3D" id="3.40.50.720">
    <property type="entry name" value="NAD(P)-binding Rossmann-like Domain"/>
    <property type="match status" value="1"/>
</dbReference>
<dbReference type="Proteomes" id="UP000284557">
    <property type="component" value="Unassembled WGS sequence"/>
</dbReference>
<evidence type="ECO:0000256" key="2">
    <source>
        <dbReference type="ARBA" id="ARBA00023002"/>
    </source>
</evidence>
<dbReference type="PANTHER" id="PTHR24320">
    <property type="entry name" value="RETINOL DEHYDROGENASE"/>
    <property type="match status" value="1"/>
</dbReference>
<gene>
    <name evidence="3" type="ORF">D2E76_10935</name>
</gene>
<dbReference type="InterPro" id="IPR036291">
    <property type="entry name" value="NAD(P)-bd_dom_sf"/>
</dbReference>